<comment type="caution">
    <text evidence="1">The sequence shown here is derived from an EMBL/GenBank/DDBJ whole genome shotgun (WGS) entry which is preliminary data.</text>
</comment>
<accession>A0ABP8NUQ5</accession>
<organism evidence="1 2">
    <name type="scientific">Novipirellula rosea</name>
    <dbReference type="NCBI Taxonomy" id="1031540"/>
    <lineage>
        <taxon>Bacteria</taxon>
        <taxon>Pseudomonadati</taxon>
        <taxon>Planctomycetota</taxon>
        <taxon>Planctomycetia</taxon>
        <taxon>Pirellulales</taxon>
        <taxon>Pirellulaceae</taxon>
        <taxon>Novipirellula</taxon>
    </lineage>
</organism>
<dbReference type="Proteomes" id="UP001500840">
    <property type="component" value="Unassembled WGS sequence"/>
</dbReference>
<keyword evidence="2" id="KW-1185">Reference proteome</keyword>
<protein>
    <submittedName>
        <fullName evidence="1">Uncharacterized protein</fullName>
    </submittedName>
</protein>
<name>A0ABP8NUQ5_9BACT</name>
<proteinExistence type="predicted"/>
<dbReference type="RefSeq" id="WP_345327986.1">
    <property type="nucleotide sequence ID" value="NZ_BAABGA010000120.1"/>
</dbReference>
<evidence type="ECO:0000313" key="1">
    <source>
        <dbReference type="EMBL" id="GAA4471813.1"/>
    </source>
</evidence>
<gene>
    <name evidence="1" type="ORF">GCM10023156_67000</name>
</gene>
<reference evidence="2" key="1">
    <citation type="journal article" date="2019" name="Int. J. Syst. Evol. Microbiol.">
        <title>The Global Catalogue of Microorganisms (GCM) 10K type strain sequencing project: providing services to taxonomists for standard genome sequencing and annotation.</title>
        <authorList>
            <consortium name="The Broad Institute Genomics Platform"/>
            <consortium name="The Broad Institute Genome Sequencing Center for Infectious Disease"/>
            <person name="Wu L."/>
            <person name="Ma J."/>
        </authorList>
    </citation>
    <scope>NUCLEOTIDE SEQUENCE [LARGE SCALE GENOMIC DNA]</scope>
    <source>
        <strain evidence="2">JCM 17759</strain>
    </source>
</reference>
<evidence type="ECO:0000313" key="2">
    <source>
        <dbReference type="Proteomes" id="UP001500840"/>
    </source>
</evidence>
<sequence>MNVGYHGTQTDMSDSADIRVVNDLPGGQFDLSFCGLACLKTWFDAIVDGIQNDVDSGETKSG</sequence>
<dbReference type="EMBL" id="BAABGA010000120">
    <property type="protein sequence ID" value="GAA4471813.1"/>
    <property type="molecule type" value="Genomic_DNA"/>
</dbReference>